<dbReference type="AlphaFoldDB" id="A0A2G5TUC1"/>
<feature type="compositionally biased region" description="Basic and acidic residues" evidence="1">
    <location>
        <begin position="17"/>
        <end position="27"/>
    </location>
</feature>
<evidence type="ECO:0000313" key="3">
    <source>
        <dbReference type="Proteomes" id="UP000230233"/>
    </source>
</evidence>
<feature type="region of interest" description="Disordered" evidence="1">
    <location>
        <begin position="1"/>
        <end position="39"/>
    </location>
</feature>
<gene>
    <name evidence="2" type="primary">Cnig_chr_V.g21945</name>
    <name evidence="2" type="ORF">B9Z55_021945</name>
</gene>
<dbReference type="EMBL" id="PDUG01000005">
    <property type="protein sequence ID" value="PIC30838.1"/>
    <property type="molecule type" value="Genomic_DNA"/>
</dbReference>
<sequence>MFENGPYRRRERRFRVKVREPSRKESNVDAQQQQELHMPKPFEINIEDLTGDPIASAVNHSQPTSVISSVGSLGATQPQMNLNGQYSSPYIYSGDFSTNLLQGIPDAQQQQQQHS</sequence>
<proteinExistence type="predicted"/>
<organism evidence="2 3">
    <name type="scientific">Caenorhabditis nigoni</name>
    <dbReference type="NCBI Taxonomy" id="1611254"/>
    <lineage>
        <taxon>Eukaryota</taxon>
        <taxon>Metazoa</taxon>
        <taxon>Ecdysozoa</taxon>
        <taxon>Nematoda</taxon>
        <taxon>Chromadorea</taxon>
        <taxon>Rhabditida</taxon>
        <taxon>Rhabditina</taxon>
        <taxon>Rhabditomorpha</taxon>
        <taxon>Rhabditoidea</taxon>
        <taxon>Rhabditidae</taxon>
        <taxon>Peloderinae</taxon>
        <taxon>Caenorhabditis</taxon>
    </lineage>
</organism>
<feature type="compositionally biased region" description="Basic residues" evidence="1">
    <location>
        <begin position="7"/>
        <end position="16"/>
    </location>
</feature>
<keyword evidence="3" id="KW-1185">Reference proteome</keyword>
<name>A0A2G5TUC1_9PELO</name>
<protein>
    <submittedName>
        <fullName evidence="2">Uncharacterized protein</fullName>
    </submittedName>
</protein>
<evidence type="ECO:0000313" key="2">
    <source>
        <dbReference type="EMBL" id="PIC30838.1"/>
    </source>
</evidence>
<accession>A0A2G5TUC1</accession>
<reference evidence="3" key="1">
    <citation type="submission" date="2017-10" db="EMBL/GenBank/DDBJ databases">
        <title>Rapid genome shrinkage in a self-fertile nematode reveals novel sperm competition proteins.</title>
        <authorList>
            <person name="Yin D."/>
            <person name="Schwarz E.M."/>
            <person name="Thomas C.G."/>
            <person name="Felde R.L."/>
            <person name="Korf I.F."/>
            <person name="Cutter A.D."/>
            <person name="Schartner C.M."/>
            <person name="Ralston E.J."/>
            <person name="Meyer B.J."/>
            <person name="Haag E.S."/>
        </authorList>
    </citation>
    <scope>NUCLEOTIDE SEQUENCE [LARGE SCALE GENOMIC DNA]</scope>
    <source>
        <strain evidence="3">JU1422</strain>
    </source>
</reference>
<evidence type="ECO:0000256" key="1">
    <source>
        <dbReference type="SAM" id="MobiDB-lite"/>
    </source>
</evidence>
<dbReference type="STRING" id="1611254.A0A2G5TUC1"/>
<dbReference type="Proteomes" id="UP000230233">
    <property type="component" value="Chromosome V"/>
</dbReference>
<comment type="caution">
    <text evidence="2">The sequence shown here is derived from an EMBL/GenBank/DDBJ whole genome shotgun (WGS) entry which is preliminary data.</text>
</comment>